<feature type="signal peptide" evidence="3">
    <location>
        <begin position="1"/>
        <end position="29"/>
    </location>
</feature>
<feature type="compositionally biased region" description="Low complexity" evidence="1">
    <location>
        <begin position="188"/>
        <end position="201"/>
    </location>
</feature>
<keyword evidence="5" id="KW-1185">Reference proteome</keyword>
<keyword evidence="2" id="KW-0812">Transmembrane</keyword>
<feature type="chain" id="PRO_5020511884" evidence="3">
    <location>
        <begin position="30"/>
        <end position="343"/>
    </location>
</feature>
<evidence type="ECO:0000256" key="3">
    <source>
        <dbReference type="SAM" id="SignalP"/>
    </source>
</evidence>
<dbReference type="Proteomes" id="UP000309038">
    <property type="component" value="Unassembled WGS sequence"/>
</dbReference>
<name>A0A4S4KNF2_9APHY</name>
<organism evidence="4 5">
    <name type="scientific">Hermanssonia centrifuga</name>
    <dbReference type="NCBI Taxonomy" id="98765"/>
    <lineage>
        <taxon>Eukaryota</taxon>
        <taxon>Fungi</taxon>
        <taxon>Dikarya</taxon>
        <taxon>Basidiomycota</taxon>
        <taxon>Agaricomycotina</taxon>
        <taxon>Agaricomycetes</taxon>
        <taxon>Polyporales</taxon>
        <taxon>Meruliaceae</taxon>
        <taxon>Hermanssonia</taxon>
    </lineage>
</organism>
<evidence type="ECO:0000256" key="1">
    <source>
        <dbReference type="SAM" id="MobiDB-lite"/>
    </source>
</evidence>
<comment type="caution">
    <text evidence="4">The sequence shown here is derived from an EMBL/GenBank/DDBJ whole genome shotgun (WGS) entry which is preliminary data.</text>
</comment>
<accession>A0A4S4KNF2</accession>
<dbReference type="EMBL" id="SGPJ01000060">
    <property type="protein sequence ID" value="THH00075.1"/>
    <property type="molecule type" value="Genomic_DNA"/>
</dbReference>
<feature type="compositionally biased region" description="Low complexity" evidence="1">
    <location>
        <begin position="290"/>
        <end position="301"/>
    </location>
</feature>
<gene>
    <name evidence="4" type="ORF">EW026_g2410</name>
</gene>
<proteinExistence type="predicted"/>
<reference evidence="4 5" key="1">
    <citation type="submission" date="2019-02" db="EMBL/GenBank/DDBJ databases">
        <title>Genome sequencing of the rare red list fungi Phlebia centrifuga.</title>
        <authorList>
            <person name="Buettner E."/>
            <person name="Kellner H."/>
        </authorList>
    </citation>
    <scope>NUCLEOTIDE SEQUENCE [LARGE SCALE GENOMIC DNA]</scope>
    <source>
        <strain evidence="4 5">DSM 108282</strain>
    </source>
</reference>
<dbReference type="AlphaFoldDB" id="A0A4S4KNF2"/>
<keyword evidence="3" id="KW-0732">Signal</keyword>
<evidence type="ECO:0000313" key="5">
    <source>
        <dbReference type="Proteomes" id="UP000309038"/>
    </source>
</evidence>
<evidence type="ECO:0000313" key="4">
    <source>
        <dbReference type="EMBL" id="THH00075.1"/>
    </source>
</evidence>
<feature type="region of interest" description="Disordered" evidence="1">
    <location>
        <begin position="185"/>
        <end position="206"/>
    </location>
</feature>
<evidence type="ECO:0000256" key="2">
    <source>
        <dbReference type="SAM" id="Phobius"/>
    </source>
</evidence>
<feature type="region of interest" description="Disordered" evidence="1">
    <location>
        <begin position="244"/>
        <end position="312"/>
    </location>
</feature>
<sequence length="343" mass="36420">MMINTYSMTMKTTVSLVLGTLTLLNLAVAAPAPSPPPSLNPTMDLGTANPTDVNPSSTYVAVVSASDTSSDAPATVTPFFTPAVFQKNYYSYTTAAKPEQNEAAQILPVDTPPVPEPTTSDYAMLVETSITAPDMSTTDPVSTLTSVLDDAFSATTTLYSELPPSMGIAEPVATITTTPVFTSRHFDPLSTSSPLPSRRPSAQSRVSEQSRQAAILGTIIALGFLSGLMVCVFCMRCRARTRSQASYSPKEADEGTTGQVDSLKEAEKPPVNYSNTAPDVTTLPVLQANSPSPSTTPSPAAKDPPDWPQGQQSQWRFLSIEEGGHFEDVTHVLSDAAFVDMNK</sequence>
<keyword evidence="2" id="KW-0472">Membrane</keyword>
<protein>
    <submittedName>
        <fullName evidence="4">Uncharacterized protein</fullName>
    </submittedName>
</protein>
<feature type="transmembrane region" description="Helical" evidence="2">
    <location>
        <begin position="213"/>
        <end position="235"/>
    </location>
</feature>
<keyword evidence="2" id="KW-1133">Transmembrane helix</keyword>